<keyword evidence="3" id="KW-1185">Reference proteome</keyword>
<dbReference type="AlphaFoldDB" id="V2TSW5"/>
<evidence type="ECO:0000313" key="3">
    <source>
        <dbReference type="Proteomes" id="UP000023785"/>
    </source>
</evidence>
<sequence>MRVAYGRASKDASPSLEEKPYECGLFRDQTMRIDRRYLFFARVEYQCIDYWGQNVTKKHASKGCNDPISSATVMTTWPSMSPIGHSSYFEKPDDLNISLEQWILSGPNRNNIKRRFENNDMTDELEFEMQKSIIGSGEKMSEKEFEQKRHFNKK</sequence>
<evidence type="ECO:0000256" key="1">
    <source>
        <dbReference type="SAM" id="MobiDB-lite"/>
    </source>
</evidence>
<feature type="compositionally biased region" description="Basic and acidic residues" evidence="1">
    <location>
        <begin position="139"/>
        <end position="154"/>
    </location>
</feature>
<dbReference type="eggNOG" id="ENOG5031S0Z">
    <property type="taxonomic scope" value="Bacteria"/>
</dbReference>
<dbReference type="HOGENOM" id="CLU_1700458_0_0_6"/>
<comment type="caution">
    <text evidence="2">The sequence shown here is derived from an EMBL/GenBank/DDBJ whole genome shotgun (WGS) entry which is preliminary data.</text>
</comment>
<protein>
    <submittedName>
        <fullName evidence="2">Uncharacterized protein</fullName>
    </submittedName>
</protein>
<feature type="region of interest" description="Disordered" evidence="1">
    <location>
        <begin position="135"/>
        <end position="154"/>
    </location>
</feature>
<dbReference type="PATRIC" id="fig|1392540.3.peg.1164"/>
<proteinExistence type="predicted"/>
<reference evidence="2 3" key="1">
    <citation type="submission" date="2013-10" db="EMBL/GenBank/DDBJ databases">
        <title>The Genome Sequence of Acinetobacter nectaris CIP 110549.</title>
        <authorList>
            <consortium name="The Broad Institute Genomics Platform"/>
            <consortium name="The Broad Institute Genome Sequencing Center for Infectious Disease"/>
            <person name="Cerqueira G."/>
            <person name="Feldgarden M."/>
            <person name="Courvalin P."/>
            <person name="Grillot-Courvalin C."/>
            <person name="Clermont D."/>
            <person name="Rocha E."/>
            <person name="Yoon E.-J."/>
            <person name="Nemec A."/>
            <person name="Young S.K."/>
            <person name="Zeng Q."/>
            <person name="Gargeya S."/>
            <person name="Fitzgerald M."/>
            <person name="Abouelleil A."/>
            <person name="Alvarado L."/>
            <person name="Berlin A.M."/>
            <person name="Chapman S.B."/>
            <person name="Gainer-Dewar J."/>
            <person name="Goldberg J."/>
            <person name="Gnerre S."/>
            <person name="Griggs A."/>
            <person name="Gujja S."/>
            <person name="Hansen M."/>
            <person name="Howarth C."/>
            <person name="Imamovic A."/>
            <person name="Ireland A."/>
            <person name="Larimer J."/>
            <person name="McCowan C."/>
            <person name="Murphy C."/>
            <person name="Pearson M."/>
            <person name="Poon T.W."/>
            <person name="Priest M."/>
            <person name="Roberts A."/>
            <person name="Saif S."/>
            <person name="Shea T."/>
            <person name="Sykes S."/>
            <person name="Wortman J."/>
            <person name="Nusbaum C."/>
            <person name="Birren B."/>
        </authorList>
    </citation>
    <scope>NUCLEOTIDE SEQUENCE [LARGE SCALE GENOMIC DNA]</scope>
    <source>
        <strain evidence="2 3">CIP 110549</strain>
    </source>
</reference>
<gene>
    <name evidence="2" type="ORF">P256_01197</name>
</gene>
<dbReference type="EMBL" id="AYER01000003">
    <property type="protein sequence ID" value="ESK40742.1"/>
    <property type="molecule type" value="Genomic_DNA"/>
</dbReference>
<evidence type="ECO:0000313" key="2">
    <source>
        <dbReference type="EMBL" id="ESK40742.1"/>
    </source>
</evidence>
<accession>V2TSW5</accession>
<organism evidence="2 3">
    <name type="scientific">Acinetobacter nectaris CIP 110549</name>
    <dbReference type="NCBI Taxonomy" id="1392540"/>
    <lineage>
        <taxon>Bacteria</taxon>
        <taxon>Pseudomonadati</taxon>
        <taxon>Pseudomonadota</taxon>
        <taxon>Gammaproteobacteria</taxon>
        <taxon>Moraxellales</taxon>
        <taxon>Moraxellaceae</taxon>
        <taxon>Acinetobacter</taxon>
    </lineage>
</organism>
<dbReference type="Proteomes" id="UP000023785">
    <property type="component" value="Unassembled WGS sequence"/>
</dbReference>
<name>V2TSW5_9GAMM</name>